<sequence>MDNIWSLLDIIFVGAGVYMLYAWFLLTTKGEIKQEVLMSKDINLKKCKDLEGYKAYIAPKMIVFAVGALIYGGAGLVNSYVTPLPSIVYNVLMVVFLIDLVWFALMSRKGTEKFW</sequence>
<evidence type="ECO:0000313" key="2">
    <source>
        <dbReference type="EMBL" id="MCU6695818.1"/>
    </source>
</evidence>
<keyword evidence="3" id="KW-1185">Reference proteome</keyword>
<accession>A0ABT2RU32</accession>
<gene>
    <name evidence="2" type="ORF">OCV63_02765</name>
</gene>
<keyword evidence="1" id="KW-0812">Transmembrane</keyword>
<comment type="caution">
    <text evidence="2">The sequence shown here is derived from an EMBL/GenBank/DDBJ whole genome shotgun (WGS) entry which is preliminary data.</text>
</comment>
<dbReference type="EMBL" id="JAOQKC010000003">
    <property type="protein sequence ID" value="MCU6695818.1"/>
    <property type="molecule type" value="Genomic_DNA"/>
</dbReference>
<proteinExistence type="predicted"/>
<organism evidence="2 3">
    <name type="scientific">Laedolimicola ammoniilytica</name>
    <dbReference type="NCBI Taxonomy" id="2981771"/>
    <lineage>
        <taxon>Bacteria</taxon>
        <taxon>Bacillati</taxon>
        <taxon>Bacillota</taxon>
        <taxon>Clostridia</taxon>
        <taxon>Lachnospirales</taxon>
        <taxon>Lachnospiraceae</taxon>
        <taxon>Laedolimicola</taxon>
    </lineage>
</organism>
<keyword evidence="1" id="KW-1133">Transmembrane helix</keyword>
<dbReference type="RefSeq" id="WP_158361901.1">
    <property type="nucleotide sequence ID" value="NZ_JAOQKC010000003.1"/>
</dbReference>
<evidence type="ECO:0000313" key="3">
    <source>
        <dbReference type="Proteomes" id="UP001652461"/>
    </source>
</evidence>
<feature type="transmembrane region" description="Helical" evidence="1">
    <location>
        <begin position="87"/>
        <end position="105"/>
    </location>
</feature>
<feature type="transmembrane region" description="Helical" evidence="1">
    <location>
        <begin position="6"/>
        <end position="26"/>
    </location>
</feature>
<keyword evidence="1" id="KW-0472">Membrane</keyword>
<feature type="transmembrane region" description="Helical" evidence="1">
    <location>
        <begin position="61"/>
        <end position="81"/>
    </location>
</feature>
<evidence type="ECO:0000256" key="1">
    <source>
        <dbReference type="SAM" id="Phobius"/>
    </source>
</evidence>
<evidence type="ECO:0008006" key="4">
    <source>
        <dbReference type="Google" id="ProtNLM"/>
    </source>
</evidence>
<name>A0ABT2RU32_9FIRM</name>
<protein>
    <recommendedName>
        <fullName evidence="4">DUF3784 domain-containing protein</fullName>
    </recommendedName>
</protein>
<dbReference type="Proteomes" id="UP001652461">
    <property type="component" value="Unassembled WGS sequence"/>
</dbReference>
<reference evidence="2 3" key="1">
    <citation type="journal article" date="2021" name="ISME Commun">
        <title>Automated analysis of genomic sequences facilitates high-throughput and comprehensive description of bacteria.</title>
        <authorList>
            <person name="Hitch T.C.A."/>
        </authorList>
    </citation>
    <scope>NUCLEOTIDE SEQUENCE [LARGE SCALE GENOMIC DNA]</scope>
    <source>
        <strain evidence="2 3">Sanger_04</strain>
    </source>
</reference>